<protein>
    <recommendedName>
        <fullName evidence="6">Glycosyltransferase 2-like domain-containing protein</fullName>
    </recommendedName>
</protein>
<dbReference type="GO" id="GO:0005886">
    <property type="term" value="C:plasma membrane"/>
    <property type="evidence" value="ECO:0007669"/>
    <property type="project" value="UniProtKB-SubCell"/>
</dbReference>
<dbReference type="InterPro" id="IPR029044">
    <property type="entry name" value="Nucleotide-diphossugar_trans"/>
</dbReference>
<dbReference type="STRING" id="147645.A6J80_16990"/>
<evidence type="ECO:0000256" key="5">
    <source>
        <dbReference type="ARBA" id="ARBA00023136"/>
    </source>
</evidence>
<keyword evidence="4" id="KW-0808">Transferase</keyword>
<keyword evidence="8" id="KW-1185">Reference proteome</keyword>
<reference evidence="7" key="1">
    <citation type="submission" date="2017-12" db="EMBL/GenBank/DDBJ databases">
        <title>FDA dAtabase for Regulatory Grade micrObial Sequences (FDA-ARGOS): Supporting development and validation of Infectious Disease Dx tests.</title>
        <authorList>
            <person name="Campos J."/>
            <person name="Goldberg B."/>
            <person name="Tallon L."/>
            <person name="Sadzewicz L."/>
            <person name="Sengamalay N."/>
            <person name="Ott S."/>
            <person name="Godinez A."/>
            <person name="Nagaraj S."/>
            <person name="Vyas G."/>
            <person name="Aluvathingal J."/>
            <person name="Nadendla S."/>
            <person name="Geyer C."/>
            <person name="Nandy P."/>
            <person name="Hobson J."/>
            <person name="Sichtig H."/>
        </authorList>
    </citation>
    <scope>NUCLEOTIDE SEQUENCE</scope>
    <source>
        <strain evidence="7">FDAARGOS_252</strain>
    </source>
</reference>
<evidence type="ECO:0000256" key="1">
    <source>
        <dbReference type="ARBA" id="ARBA00004236"/>
    </source>
</evidence>
<gene>
    <name evidence="7" type="ORF">A6J80_16990</name>
</gene>
<dbReference type="SUPFAM" id="SSF53448">
    <property type="entry name" value="Nucleotide-diphospho-sugar transferases"/>
    <property type="match status" value="1"/>
</dbReference>
<evidence type="ECO:0000256" key="2">
    <source>
        <dbReference type="ARBA" id="ARBA00022475"/>
    </source>
</evidence>
<comment type="subcellular location">
    <subcellularLocation>
        <location evidence="1">Cell membrane</location>
    </subcellularLocation>
</comment>
<keyword evidence="3" id="KW-0328">Glycosyltransferase</keyword>
<accession>A0A1V0GVH4</accession>
<dbReference type="EMBL" id="CP020442">
    <property type="protein sequence ID" value="ARC37821.1"/>
    <property type="molecule type" value="Genomic_DNA"/>
</dbReference>
<proteinExistence type="predicted"/>
<evidence type="ECO:0000313" key="7">
    <source>
        <dbReference type="EMBL" id="ARC37821.1"/>
    </source>
</evidence>
<evidence type="ECO:0000256" key="3">
    <source>
        <dbReference type="ARBA" id="ARBA00022676"/>
    </source>
</evidence>
<evidence type="ECO:0000256" key="4">
    <source>
        <dbReference type="ARBA" id="ARBA00022679"/>
    </source>
</evidence>
<feature type="domain" description="Glycosyltransferase 2-like" evidence="6">
    <location>
        <begin position="32"/>
        <end position="164"/>
    </location>
</feature>
<dbReference type="PANTHER" id="PTHR43646">
    <property type="entry name" value="GLYCOSYLTRANSFERASE"/>
    <property type="match status" value="1"/>
</dbReference>
<name>A0A1V0GVH4_9RHOB</name>
<keyword evidence="2" id="KW-1003">Cell membrane</keyword>
<keyword evidence="5" id="KW-0472">Membrane</keyword>
<dbReference type="GO" id="GO:0016757">
    <property type="term" value="F:glycosyltransferase activity"/>
    <property type="evidence" value="ECO:0007669"/>
    <property type="project" value="UniProtKB-KW"/>
</dbReference>
<evidence type="ECO:0000259" key="6">
    <source>
        <dbReference type="Pfam" id="PF00535"/>
    </source>
</evidence>
<dbReference type="Gene3D" id="3.90.550.10">
    <property type="entry name" value="Spore Coat Polysaccharide Biosynthesis Protein SpsA, Chain A"/>
    <property type="match status" value="1"/>
</dbReference>
<dbReference type="Proteomes" id="UP000191257">
    <property type="component" value="Chromosome"/>
</dbReference>
<dbReference type="KEGG" id="pye:A6J80_16990"/>
<evidence type="ECO:0000313" key="8">
    <source>
        <dbReference type="Proteomes" id="UP000191257"/>
    </source>
</evidence>
<sequence length="353" mass="38150">MVSRDAAEKPMDLPLHLARSSRRCAPITQIRVAVPIRNEAERLEGLLTSLAEAADAVALPVVLDAVANNCTDDSAALLRAFRHPAVTLDLHEITFPDGEASAGRARRLAMDRAARSGALVMTTDADSVMDPGWMIAALRAVEAGADLVCGVIEADLGDILACPSVARIARIEAPYGSLVHEIRHCIDRTTGRQPLGEQRPHYVESGACMAIRADRYRHIGGLPALCSSEDRALVHLAGTHGLAITYSRDMRARVSGRLDGRAAGGMAECLRSRMQDDDPLADQAMLTPEFLAMLWQRARTGLLTVYPDRSLPVGRRLRASDLEAALPRLRAFVDTTVRPQYADWQRALGGGAV</sequence>
<dbReference type="AlphaFoldDB" id="A0A1V0GVH4"/>
<dbReference type="Pfam" id="PF00535">
    <property type="entry name" value="Glycos_transf_2"/>
    <property type="match status" value="1"/>
</dbReference>
<dbReference type="eggNOG" id="COG1215">
    <property type="taxonomic scope" value="Bacteria"/>
</dbReference>
<dbReference type="InterPro" id="IPR001173">
    <property type="entry name" value="Glyco_trans_2-like"/>
</dbReference>
<organism evidence="7 8">
    <name type="scientific">Paracoccus yeei</name>
    <dbReference type="NCBI Taxonomy" id="147645"/>
    <lineage>
        <taxon>Bacteria</taxon>
        <taxon>Pseudomonadati</taxon>
        <taxon>Pseudomonadota</taxon>
        <taxon>Alphaproteobacteria</taxon>
        <taxon>Rhodobacterales</taxon>
        <taxon>Paracoccaceae</taxon>
        <taxon>Paracoccus</taxon>
    </lineage>
</organism>
<dbReference type="PANTHER" id="PTHR43646:SF2">
    <property type="entry name" value="GLYCOSYLTRANSFERASE 2-LIKE DOMAIN-CONTAINING PROTEIN"/>
    <property type="match status" value="1"/>
</dbReference>